<keyword evidence="3" id="KW-1185">Reference proteome</keyword>
<comment type="caution">
    <text evidence="2">The sequence shown here is derived from an EMBL/GenBank/DDBJ whole genome shotgun (WGS) entry which is preliminary data.</text>
</comment>
<feature type="region of interest" description="Disordered" evidence="1">
    <location>
        <begin position="18"/>
        <end position="45"/>
    </location>
</feature>
<reference evidence="2 3" key="1">
    <citation type="journal article" date="2024" name="BMC Genomics">
        <title>De novo assembly and annotation of Popillia japonica's genome with initial clues to its potential as an invasive pest.</title>
        <authorList>
            <person name="Cucini C."/>
            <person name="Boschi S."/>
            <person name="Funari R."/>
            <person name="Cardaioli E."/>
            <person name="Iannotti N."/>
            <person name="Marturano G."/>
            <person name="Paoli F."/>
            <person name="Bruttini M."/>
            <person name="Carapelli A."/>
            <person name="Frati F."/>
            <person name="Nardi F."/>
        </authorList>
    </citation>
    <scope>NUCLEOTIDE SEQUENCE [LARGE SCALE GENOMIC DNA]</scope>
    <source>
        <strain evidence="2">DMR45628</strain>
    </source>
</reference>
<dbReference type="EMBL" id="JASPKY010000206">
    <property type="protein sequence ID" value="KAK9720859.1"/>
    <property type="molecule type" value="Genomic_DNA"/>
</dbReference>
<proteinExistence type="predicted"/>
<dbReference type="AlphaFoldDB" id="A0AAW1KN04"/>
<evidence type="ECO:0000313" key="3">
    <source>
        <dbReference type="Proteomes" id="UP001458880"/>
    </source>
</evidence>
<sequence length="114" mass="12453">MDEDVSVVEHNSIDTIATSLLTTEDMEAAEETEDIGGSSSTPPTSTEIHAALDVLRRSLDIRGATLEEFRFTPKTSLEKVLSSTYTIDKNENSFNGPIIGNLTATSYVEKRGDR</sequence>
<feature type="compositionally biased region" description="Acidic residues" evidence="1">
    <location>
        <begin position="24"/>
        <end position="34"/>
    </location>
</feature>
<protein>
    <submittedName>
        <fullName evidence="2">Uncharacterized protein</fullName>
    </submittedName>
</protein>
<dbReference type="Proteomes" id="UP001458880">
    <property type="component" value="Unassembled WGS sequence"/>
</dbReference>
<gene>
    <name evidence="2" type="ORF">QE152_g21821</name>
</gene>
<evidence type="ECO:0000313" key="2">
    <source>
        <dbReference type="EMBL" id="KAK9720859.1"/>
    </source>
</evidence>
<evidence type="ECO:0000256" key="1">
    <source>
        <dbReference type="SAM" id="MobiDB-lite"/>
    </source>
</evidence>
<name>A0AAW1KN04_POPJA</name>
<organism evidence="2 3">
    <name type="scientific">Popillia japonica</name>
    <name type="common">Japanese beetle</name>
    <dbReference type="NCBI Taxonomy" id="7064"/>
    <lineage>
        <taxon>Eukaryota</taxon>
        <taxon>Metazoa</taxon>
        <taxon>Ecdysozoa</taxon>
        <taxon>Arthropoda</taxon>
        <taxon>Hexapoda</taxon>
        <taxon>Insecta</taxon>
        <taxon>Pterygota</taxon>
        <taxon>Neoptera</taxon>
        <taxon>Endopterygota</taxon>
        <taxon>Coleoptera</taxon>
        <taxon>Polyphaga</taxon>
        <taxon>Scarabaeiformia</taxon>
        <taxon>Scarabaeidae</taxon>
        <taxon>Rutelinae</taxon>
        <taxon>Popillia</taxon>
    </lineage>
</organism>
<accession>A0AAW1KN04</accession>